<feature type="transmembrane region" description="Helical" evidence="1">
    <location>
        <begin position="101"/>
        <end position="124"/>
    </location>
</feature>
<feature type="transmembrane region" description="Helical" evidence="1">
    <location>
        <begin position="145"/>
        <end position="166"/>
    </location>
</feature>
<feature type="transmembrane region" description="Helical" evidence="1">
    <location>
        <begin position="350"/>
        <end position="374"/>
    </location>
</feature>
<keyword evidence="3" id="KW-1185">Reference proteome</keyword>
<dbReference type="AlphaFoldDB" id="A0A106BDN3"/>
<comment type="caution">
    <text evidence="2">The sequence shown here is derived from an EMBL/GenBank/DDBJ whole genome shotgun (WGS) entry which is preliminary data.</text>
</comment>
<gene>
    <name evidence="2" type="ORF">ABW22_16390</name>
</gene>
<dbReference type="InterPro" id="IPR005625">
    <property type="entry name" value="PepSY-ass_TM"/>
</dbReference>
<name>A0A106BDN3_THIDE</name>
<keyword evidence="1" id="KW-0472">Membrane</keyword>
<dbReference type="Proteomes" id="UP000064243">
    <property type="component" value="Unassembled WGS sequence"/>
</dbReference>
<proteinExistence type="predicted"/>
<evidence type="ECO:0000313" key="3">
    <source>
        <dbReference type="Proteomes" id="UP000064243"/>
    </source>
</evidence>
<dbReference type="EMBL" id="LDUG01000070">
    <property type="protein sequence ID" value="KVW90547.1"/>
    <property type="molecule type" value="Genomic_DNA"/>
</dbReference>
<organism evidence="2 3">
    <name type="scientific">Thiobacillus denitrificans</name>
    <dbReference type="NCBI Taxonomy" id="36861"/>
    <lineage>
        <taxon>Bacteria</taxon>
        <taxon>Pseudomonadati</taxon>
        <taxon>Pseudomonadota</taxon>
        <taxon>Betaproteobacteria</taxon>
        <taxon>Nitrosomonadales</taxon>
        <taxon>Thiobacillaceae</taxon>
        <taxon>Thiobacillus</taxon>
    </lineage>
</organism>
<accession>A0A106BDN3</accession>
<dbReference type="PANTHER" id="PTHR34219">
    <property type="entry name" value="IRON-REGULATED INNER MEMBRANE PROTEIN-RELATED"/>
    <property type="match status" value="1"/>
</dbReference>
<keyword evidence="1" id="KW-0812">Transmembrane</keyword>
<evidence type="ECO:0000256" key="1">
    <source>
        <dbReference type="SAM" id="Phobius"/>
    </source>
</evidence>
<protein>
    <submittedName>
        <fullName evidence="2">Peptidase</fullName>
    </submittedName>
</protein>
<dbReference type="RefSeq" id="WP_059759430.1">
    <property type="nucleotide sequence ID" value="NZ_LDUG01000070.1"/>
</dbReference>
<keyword evidence="1" id="KW-1133">Transmembrane helix</keyword>
<dbReference type="PATRIC" id="fig|36861.3.peg.3336"/>
<evidence type="ECO:0000313" key="2">
    <source>
        <dbReference type="EMBL" id="KVW90547.1"/>
    </source>
</evidence>
<feature type="non-terminal residue" evidence="2">
    <location>
        <position position="1"/>
    </location>
</feature>
<sequence length="390" mass="42852">VDRAHALASAAAFAGPAVAADHEGSIDEDAFTHSRGLDAHRPLHRVQLADADHTLLYVSGTTGEVVRDAPRTERLWNYAGAWIHWLYPFRGNMFNPYWSDIVNWLSVIGIGVTLAGTVVGIMRWRFTHAYKSGSHSPYQGFMMRWHHITGLLFALVTLTWIFSGLMSMNPWRIFDNGAPALRAQAMHGGPLAISSQQASSQALLAAASGEVQELRWTRTAGQTLVLASGSGGGRPTVLNAATAQAHVPDSDALKTAAARLLPDPVARIDVLTAYDLHYYEREPHTMTGGAEKPLPVWRVVFGDAHATWVHIDPATGAVLGRTDSTRRLNRWLFGMLHSWDWLPLLDRRPLWDIVLIALSLGGAALSLTGVVIGWRRLGRKLRTARVRRPA</sequence>
<dbReference type="PANTHER" id="PTHR34219:SF6">
    <property type="entry name" value="BLR3280 PROTEIN"/>
    <property type="match status" value="1"/>
</dbReference>
<dbReference type="OrthoDB" id="9760788at2"/>
<reference evidence="2 3" key="1">
    <citation type="journal article" date="2015" name="Appl. Environ. Microbiol.">
        <title>Aerobic and Anaerobic Thiosulfate Oxidation by a Cold-Adapted, Subglacial Chemoautotroph.</title>
        <authorList>
            <person name="Harrold Z.R."/>
            <person name="Skidmore M.L."/>
            <person name="Hamilton T.L."/>
            <person name="Desch L."/>
            <person name="Amada K."/>
            <person name="van Gelder W."/>
            <person name="Glover K."/>
            <person name="Roden E.E."/>
            <person name="Boyd E.S."/>
        </authorList>
    </citation>
    <scope>NUCLEOTIDE SEQUENCE [LARGE SCALE GENOMIC DNA]</scope>
    <source>
        <strain evidence="2 3">RG</strain>
    </source>
</reference>